<dbReference type="GO" id="GO:0120159">
    <property type="term" value="F:rRNA pseudouridine synthase activity"/>
    <property type="evidence" value="ECO:0007669"/>
    <property type="project" value="UniProtKB-ARBA"/>
</dbReference>
<dbReference type="AlphaFoldDB" id="A0A3S9SVP1"/>
<dbReference type="PROSITE" id="PS01149">
    <property type="entry name" value="PSI_RSU"/>
    <property type="match status" value="1"/>
</dbReference>
<evidence type="ECO:0000313" key="8">
    <source>
        <dbReference type="Proteomes" id="UP000267250"/>
    </source>
</evidence>
<dbReference type="PANTHER" id="PTHR47683">
    <property type="entry name" value="PSEUDOURIDINE SYNTHASE FAMILY PROTEIN-RELATED"/>
    <property type="match status" value="1"/>
</dbReference>
<evidence type="ECO:0000256" key="1">
    <source>
        <dbReference type="ARBA" id="ARBA00008348"/>
    </source>
</evidence>
<dbReference type="PROSITE" id="PS50889">
    <property type="entry name" value="S4"/>
    <property type="match status" value="1"/>
</dbReference>
<dbReference type="InterPro" id="IPR018496">
    <property type="entry name" value="PsdUridine_synth_RsuA/RluB_CS"/>
</dbReference>
<dbReference type="GO" id="GO:0003723">
    <property type="term" value="F:RNA binding"/>
    <property type="evidence" value="ECO:0007669"/>
    <property type="project" value="UniProtKB-KW"/>
</dbReference>
<accession>A0A3S9SVP1</accession>
<sequence>MERLQKVMARAGVASRRKSEKLIIEGKVKVNGKVVKELGVKVDPEKDIIEVNGKPIKKEKPVYIMLNKPAGYITTMDDPFDRPIVLELVKDIPQRLHSVGRLDCDTEGLLLLTNDGSLTYALTHPSHQIDKVYLVKVKGSIDSEAIEKLEKGIELEDGMTAPARVELIKRKKNYSVIKMTIHEGRKRQVRRMMDAVGYPVLKLKRIKLGPLTLGDLKPGKYRHLSQKEIKVLKKIEKNVRS</sequence>
<evidence type="ECO:0000256" key="2">
    <source>
        <dbReference type="ARBA" id="ARBA00022884"/>
    </source>
</evidence>
<dbReference type="InterPro" id="IPR002942">
    <property type="entry name" value="S4_RNA-bd"/>
</dbReference>
<dbReference type="Gene3D" id="3.30.70.1560">
    <property type="entry name" value="Alpha-L RNA-binding motif"/>
    <property type="match status" value="1"/>
</dbReference>
<comment type="similarity">
    <text evidence="1 5">Belongs to the pseudouridine synthase RsuA family.</text>
</comment>
<dbReference type="GO" id="GO:0005829">
    <property type="term" value="C:cytosol"/>
    <property type="evidence" value="ECO:0007669"/>
    <property type="project" value="UniProtKB-ARBA"/>
</dbReference>
<reference evidence="7 8" key="1">
    <citation type="submission" date="2016-07" db="EMBL/GenBank/DDBJ databases">
        <title>Genome and transcriptome analysis of iron-reducing fermentative bacteria Anoxybacter fermentans.</title>
        <authorList>
            <person name="Zeng X."/>
            <person name="Shao Z."/>
        </authorList>
    </citation>
    <scope>NUCLEOTIDE SEQUENCE [LARGE SCALE GENOMIC DNA]</scope>
    <source>
        <strain evidence="7 8">DY22613</strain>
    </source>
</reference>
<dbReference type="OrthoDB" id="9807213at2"/>
<evidence type="ECO:0000259" key="6">
    <source>
        <dbReference type="SMART" id="SM00363"/>
    </source>
</evidence>
<dbReference type="SMART" id="SM00363">
    <property type="entry name" value="S4"/>
    <property type="match status" value="1"/>
</dbReference>
<proteinExistence type="inferred from homology"/>
<feature type="domain" description="RNA-binding S4" evidence="6">
    <location>
        <begin position="2"/>
        <end position="61"/>
    </location>
</feature>
<dbReference type="Pfam" id="PF01479">
    <property type="entry name" value="S4"/>
    <property type="match status" value="1"/>
</dbReference>
<dbReference type="Proteomes" id="UP000267250">
    <property type="component" value="Chromosome"/>
</dbReference>
<dbReference type="InterPro" id="IPR000748">
    <property type="entry name" value="PsdUridine_synth_RsuA/RluB/E/F"/>
</dbReference>
<dbReference type="Gene3D" id="3.30.70.580">
    <property type="entry name" value="Pseudouridine synthase I, catalytic domain, N-terminal subdomain"/>
    <property type="match status" value="1"/>
</dbReference>
<dbReference type="InterPro" id="IPR020094">
    <property type="entry name" value="TruA/RsuA/RluB/E/F_N"/>
</dbReference>
<dbReference type="InterPro" id="IPR006145">
    <property type="entry name" value="PsdUridine_synth_RsuA/RluA"/>
</dbReference>
<dbReference type="InterPro" id="IPR042092">
    <property type="entry name" value="PsdUridine_s_RsuA/RluB/E/F_cat"/>
</dbReference>
<dbReference type="InterPro" id="IPR020103">
    <property type="entry name" value="PsdUridine_synth_cat_dom_sf"/>
</dbReference>
<dbReference type="Gene3D" id="3.10.290.10">
    <property type="entry name" value="RNA-binding S4 domain"/>
    <property type="match status" value="1"/>
</dbReference>
<dbReference type="Pfam" id="PF00849">
    <property type="entry name" value="PseudoU_synth_2"/>
    <property type="match status" value="1"/>
</dbReference>
<dbReference type="EC" id="5.4.99.-" evidence="5"/>
<protein>
    <recommendedName>
        <fullName evidence="5">Pseudouridine synthase</fullName>
        <ecNumber evidence="5">5.4.99.-</ecNumber>
    </recommendedName>
</protein>
<dbReference type="EMBL" id="CP016379">
    <property type="protein sequence ID" value="AZR72332.1"/>
    <property type="molecule type" value="Genomic_DNA"/>
</dbReference>
<dbReference type="PANTHER" id="PTHR47683:SF2">
    <property type="entry name" value="RNA-BINDING S4 DOMAIN-CONTAINING PROTEIN"/>
    <property type="match status" value="1"/>
</dbReference>
<gene>
    <name evidence="7" type="ORF">BBF96_02350</name>
</gene>
<evidence type="ECO:0000313" key="7">
    <source>
        <dbReference type="EMBL" id="AZR72332.1"/>
    </source>
</evidence>
<dbReference type="KEGG" id="aft:BBF96_02350"/>
<evidence type="ECO:0000256" key="3">
    <source>
        <dbReference type="ARBA" id="ARBA00023235"/>
    </source>
</evidence>
<dbReference type="CDD" id="cd02870">
    <property type="entry name" value="PseudoU_synth_RsuA_like"/>
    <property type="match status" value="1"/>
</dbReference>
<dbReference type="InterPro" id="IPR036986">
    <property type="entry name" value="S4_RNA-bd_sf"/>
</dbReference>
<keyword evidence="3 5" id="KW-0413">Isomerase</keyword>
<evidence type="ECO:0000256" key="4">
    <source>
        <dbReference type="PROSITE-ProRule" id="PRU00182"/>
    </source>
</evidence>
<name>A0A3S9SVP1_9FIRM</name>
<dbReference type="GO" id="GO:0000455">
    <property type="term" value="P:enzyme-directed rRNA pseudouridine synthesis"/>
    <property type="evidence" value="ECO:0007669"/>
    <property type="project" value="UniProtKB-ARBA"/>
</dbReference>
<evidence type="ECO:0000256" key="5">
    <source>
        <dbReference type="RuleBase" id="RU003887"/>
    </source>
</evidence>
<keyword evidence="2 4" id="KW-0694">RNA-binding</keyword>
<organism evidence="7 8">
    <name type="scientific">Anoxybacter fermentans</name>
    <dbReference type="NCBI Taxonomy" id="1323375"/>
    <lineage>
        <taxon>Bacteria</taxon>
        <taxon>Bacillati</taxon>
        <taxon>Bacillota</taxon>
        <taxon>Clostridia</taxon>
        <taxon>Halanaerobiales</taxon>
        <taxon>Anoxybacter</taxon>
    </lineage>
</organism>
<keyword evidence="8" id="KW-1185">Reference proteome</keyword>
<dbReference type="NCBIfam" id="TIGR00093">
    <property type="entry name" value="pseudouridine synthase"/>
    <property type="match status" value="1"/>
</dbReference>
<dbReference type="FunFam" id="3.30.70.1560:FF:000001">
    <property type="entry name" value="Pseudouridine synthase"/>
    <property type="match status" value="1"/>
</dbReference>
<dbReference type="SUPFAM" id="SSF55174">
    <property type="entry name" value="Alpha-L RNA-binding motif"/>
    <property type="match status" value="1"/>
</dbReference>
<dbReference type="FunFam" id="3.10.290.10:FF:000003">
    <property type="entry name" value="Pseudouridine synthase"/>
    <property type="match status" value="1"/>
</dbReference>
<dbReference type="InterPro" id="IPR050343">
    <property type="entry name" value="RsuA_PseudoU_synthase"/>
</dbReference>
<dbReference type="SUPFAM" id="SSF55120">
    <property type="entry name" value="Pseudouridine synthase"/>
    <property type="match status" value="1"/>
</dbReference>